<dbReference type="PROSITE" id="PS50082">
    <property type="entry name" value="WD_REPEATS_2"/>
    <property type="match status" value="5"/>
</dbReference>
<evidence type="ECO:0000256" key="2">
    <source>
        <dbReference type="ARBA" id="ARBA00022737"/>
    </source>
</evidence>
<dbReference type="AlphaFoldDB" id="A0AAD5SBW7"/>
<evidence type="ECO:0000313" key="6">
    <source>
        <dbReference type="Proteomes" id="UP001212841"/>
    </source>
</evidence>
<feature type="repeat" description="WD" evidence="3">
    <location>
        <begin position="190"/>
        <end position="226"/>
    </location>
</feature>
<evidence type="ECO:0000256" key="3">
    <source>
        <dbReference type="PROSITE-ProRule" id="PRU00221"/>
    </source>
</evidence>
<dbReference type="PANTHER" id="PTHR19848:SF8">
    <property type="entry name" value="F-BOX AND WD REPEAT DOMAIN CONTAINING 7"/>
    <property type="match status" value="1"/>
</dbReference>
<dbReference type="PROSITE" id="PS50294">
    <property type="entry name" value="WD_REPEATS_REGION"/>
    <property type="match status" value="3"/>
</dbReference>
<dbReference type="InterPro" id="IPR011047">
    <property type="entry name" value="Quinoprotein_ADH-like_sf"/>
</dbReference>
<keyword evidence="6" id="KW-1185">Reference proteome</keyword>
<dbReference type="InterPro" id="IPR001680">
    <property type="entry name" value="WD40_rpt"/>
</dbReference>
<gene>
    <name evidence="5" type="ORF">HK097_007248</name>
</gene>
<protein>
    <recommendedName>
        <fullName evidence="7">WD repeat-containing protein 55 homolog</fullName>
    </recommendedName>
</protein>
<dbReference type="EMBL" id="JADGJD010000363">
    <property type="protein sequence ID" value="KAJ3051739.1"/>
    <property type="molecule type" value="Genomic_DNA"/>
</dbReference>
<feature type="repeat" description="WD" evidence="3">
    <location>
        <begin position="253"/>
        <end position="286"/>
    </location>
</feature>
<dbReference type="SUPFAM" id="SSF50998">
    <property type="entry name" value="Quinoprotein alcohol dehydrogenase-like"/>
    <property type="match status" value="1"/>
</dbReference>
<evidence type="ECO:0000256" key="4">
    <source>
        <dbReference type="SAM" id="MobiDB-lite"/>
    </source>
</evidence>
<feature type="repeat" description="WD" evidence="3">
    <location>
        <begin position="577"/>
        <end position="608"/>
    </location>
</feature>
<feature type="repeat" description="WD" evidence="3">
    <location>
        <begin position="475"/>
        <end position="518"/>
    </location>
</feature>
<feature type="region of interest" description="Disordered" evidence="4">
    <location>
        <begin position="370"/>
        <end position="389"/>
    </location>
</feature>
<dbReference type="Gene3D" id="2.130.10.10">
    <property type="entry name" value="YVTN repeat-like/Quinoprotein amine dehydrogenase"/>
    <property type="match status" value="4"/>
</dbReference>
<reference evidence="5" key="1">
    <citation type="submission" date="2020-05" db="EMBL/GenBank/DDBJ databases">
        <title>Phylogenomic resolution of chytrid fungi.</title>
        <authorList>
            <person name="Stajich J.E."/>
            <person name="Amses K."/>
            <person name="Simmons R."/>
            <person name="Seto K."/>
            <person name="Myers J."/>
            <person name="Bonds A."/>
            <person name="Quandt C.A."/>
            <person name="Barry K."/>
            <person name="Liu P."/>
            <person name="Grigoriev I."/>
            <person name="Longcore J.E."/>
            <person name="James T.Y."/>
        </authorList>
    </citation>
    <scope>NUCLEOTIDE SEQUENCE</scope>
    <source>
        <strain evidence="5">JEL0318</strain>
    </source>
</reference>
<dbReference type="PROSITE" id="PS00678">
    <property type="entry name" value="WD_REPEATS_1"/>
    <property type="match status" value="1"/>
</dbReference>
<dbReference type="SMART" id="SM00320">
    <property type="entry name" value="WD40"/>
    <property type="match status" value="11"/>
</dbReference>
<comment type="caution">
    <text evidence="5">The sequence shown here is derived from an EMBL/GenBank/DDBJ whole genome shotgun (WGS) entry which is preliminary data.</text>
</comment>
<organism evidence="5 6">
    <name type="scientific">Rhizophlyctis rosea</name>
    <dbReference type="NCBI Taxonomy" id="64517"/>
    <lineage>
        <taxon>Eukaryota</taxon>
        <taxon>Fungi</taxon>
        <taxon>Fungi incertae sedis</taxon>
        <taxon>Chytridiomycota</taxon>
        <taxon>Chytridiomycota incertae sedis</taxon>
        <taxon>Chytridiomycetes</taxon>
        <taxon>Rhizophlyctidales</taxon>
        <taxon>Rhizophlyctidaceae</taxon>
        <taxon>Rhizophlyctis</taxon>
    </lineage>
</organism>
<dbReference type="InterPro" id="IPR019775">
    <property type="entry name" value="WD40_repeat_CS"/>
</dbReference>
<keyword evidence="1 3" id="KW-0853">WD repeat</keyword>
<dbReference type="PRINTS" id="PR00320">
    <property type="entry name" value="GPROTEINBRPT"/>
</dbReference>
<name>A0AAD5SBW7_9FUNG</name>
<dbReference type="PANTHER" id="PTHR19848">
    <property type="entry name" value="WD40 REPEAT PROTEIN"/>
    <property type="match status" value="1"/>
</dbReference>
<keyword evidence="2" id="KW-0677">Repeat</keyword>
<dbReference type="InterPro" id="IPR020472">
    <property type="entry name" value="WD40_PAC1"/>
</dbReference>
<dbReference type="Proteomes" id="UP001212841">
    <property type="component" value="Unassembled WGS sequence"/>
</dbReference>
<evidence type="ECO:0000313" key="5">
    <source>
        <dbReference type="EMBL" id="KAJ3051739.1"/>
    </source>
</evidence>
<sequence>MAMEYRNKVLDTHPKPVLCVQCGPKLVYTAGEEAVIRVWENESGNPHSVLTQHVGWIMGLLYCAEHKILFSCAVDGMLIAWGQAGKILQKIQTNSPIYSLAYNSRRQQLMVGHNRCVRVFTFLENLGNTNPLNTNILEAKSVTCHEHTDVVSCIVSAEGRFYSAGYDRKIMIYDIPHHGDLKLRVAHVISNAHDAAISCMVYGKDQDNSWLITGSFDRMVKLWSLDGNLLQRFDGFRSMVIWRYNQMASVTVLPGHADVVECLTFTSKEPLLIFSGGDDGIIKKWERLQLNTFMYSEETLILPNPEPTTPPPVQTTLTRDPTLRRKQQSLLHKRISEKLDTWKRFMEDDTERQQQVALMSGSAVKAFQRKQQQLEAPKQRRRSLDVIDGGGSGRGVGGMAVASKPVSRPGVVSLCYYEDLDLLVSGYEDSKIHVWGYNEETVKYVGDVDLRDKEILDANGGVSNRVAGMTLKASLLGHTEAVTAITCFERDGMHWLVSTGWDRRICIWDLKGARLQDVFRGGFPIGGGREELAADGIILDIEYCAERNEIAYASADKLAYVRRFSPKGDEMVLLAVLQGHEAEVTQVRWNQKYSQWITGSEDRTIRVWPSTGIPCLRIINNDGPITALCIDSINGCIISGSQDKIIRVIDPEKKDEVVQKNVGHLDEIRSIVHIPARGQYVSASWDNTVRIWNAYTKKGQRRIGVKNFVE</sequence>
<evidence type="ECO:0008006" key="7">
    <source>
        <dbReference type="Google" id="ProtNLM"/>
    </source>
</evidence>
<accession>A0AAD5SBW7</accession>
<dbReference type="SUPFAM" id="SSF101898">
    <property type="entry name" value="NHL repeat"/>
    <property type="match status" value="1"/>
</dbReference>
<feature type="repeat" description="WD" evidence="3">
    <location>
        <begin position="661"/>
        <end position="702"/>
    </location>
</feature>
<dbReference type="InterPro" id="IPR015943">
    <property type="entry name" value="WD40/YVTN_repeat-like_dom_sf"/>
</dbReference>
<dbReference type="Pfam" id="PF00400">
    <property type="entry name" value="WD40"/>
    <property type="match status" value="7"/>
</dbReference>
<evidence type="ECO:0000256" key="1">
    <source>
        <dbReference type="ARBA" id="ARBA00022574"/>
    </source>
</evidence>
<proteinExistence type="predicted"/>